<feature type="non-terminal residue" evidence="1">
    <location>
        <position position="1"/>
    </location>
</feature>
<comment type="caution">
    <text evidence="1">The sequence shown here is derived from an EMBL/GenBank/DDBJ whole genome shotgun (WGS) entry which is preliminary data.</text>
</comment>
<reference evidence="1" key="1">
    <citation type="submission" date="2017-08" db="EMBL/GenBank/DDBJ databases">
        <authorList>
            <person name="Polle J.E."/>
            <person name="Barry K."/>
            <person name="Cushman J."/>
            <person name="Schmutz J."/>
            <person name="Tran D."/>
            <person name="Hathwaick L.T."/>
            <person name="Yim W.C."/>
            <person name="Jenkins J."/>
            <person name="Mckie-Krisberg Z.M."/>
            <person name="Prochnik S."/>
            <person name="Lindquist E."/>
            <person name="Dockter R.B."/>
            <person name="Adam C."/>
            <person name="Molina H."/>
            <person name="Bunkerborg J."/>
            <person name="Jin E."/>
            <person name="Buchheim M."/>
            <person name="Magnuson J."/>
        </authorList>
    </citation>
    <scope>NUCLEOTIDE SEQUENCE</scope>
    <source>
        <strain evidence="1">CCAP 19/18</strain>
    </source>
</reference>
<accession>A0ABQ7GGD4</accession>
<evidence type="ECO:0000313" key="2">
    <source>
        <dbReference type="Proteomes" id="UP000815325"/>
    </source>
</evidence>
<keyword evidence="2" id="KW-1185">Reference proteome</keyword>
<dbReference type="EMBL" id="MU069800">
    <property type="protein sequence ID" value="KAF5833636.1"/>
    <property type="molecule type" value="Genomic_DNA"/>
</dbReference>
<protein>
    <submittedName>
        <fullName evidence="1">Uncharacterized protein</fullName>
    </submittedName>
</protein>
<name>A0ABQ7GGD4_DUNSA</name>
<gene>
    <name evidence="1" type="ORF">DUNSADRAFT_10015</name>
</gene>
<dbReference type="Proteomes" id="UP000815325">
    <property type="component" value="Unassembled WGS sequence"/>
</dbReference>
<evidence type="ECO:0000313" key="1">
    <source>
        <dbReference type="EMBL" id="KAF5833636.1"/>
    </source>
</evidence>
<proteinExistence type="predicted"/>
<sequence length="75" mass="8033">ALRENPNCVLATTPCGGHLGWVSGKGGPLEAPWSNEVMMQWLVSVMQSQKEGQGMGNVVINVRAEAKLEEVGAKR</sequence>
<organism evidence="1 2">
    <name type="scientific">Dunaliella salina</name>
    <name type="common">Green alga</name>
    <name type="synonym">Protococcus salinus</name>
    <dbReference type="NCBI Taxonomy" id="3046"/>
    <lineage>
        <taxon>Eukaryota</taxon>
        <taxon>Viridiplantae</taxon>
        <taxon>Chlorophyta</taxon>
        <taxon>core chlorophytes</taxon>
        <taxon>Chlorophyceae</taxon>
        <taxon>CS clade</taxon>
        <taxon>Chlamydomonadales</taxon>
        <taxon>Dunaliellaceae</taxon>
        <taxon>Dunaliella</taxon>
    </lineage>
</organism>